<dbReference type="GO" id="GO:0006457">
    <property type="term" value="P:protein folding"/>
    <property type="evidence" value="ECO:0007669"/>
    <property type="project" value="TreeGrafter"/>
</dbReference>
<dbReference type="GO" id="GO:0051087">
    <property type="term" value="F:protein-folding chaperone binding"/>
    <property type="evidence" value="ECO:0007669"/>
    <property type="project" value="InterPro"/>
</dbReference>
<reference evidence="3" key="1">
    <citation type="submission" date="2021-05" db="EMBL/GenBank/DDBJ databases">
        <authorList>
            <person name="Alioto T."/>
            <person name="Alioto T."/>
            <person name="Gomez Garrido J."/>
        </authorList>
    </citation>
    <scope>NUCLEOTIDE SEQUENCE</scope>
</reference>
<dbReference type="EMBL" id="HBUF01347946">
    <property type="protein sequence ID" value="CAG6711232.1"/>
    <property type="molecule type" value="Transcribed_RNA"/>
</dbReference>
<evidence type="ECO:0000259" key="2">
    <source>
        <dbReference type="SMART" id="SM01000"/>
    </source>
</evidence>
<organism evidence="3">
    <name type="scientific">Cacopsylla melanoneura</name>
    <dbReference type="NCBI Taxonomy" id="428564"/>
    <lineage>
        <taxon>Eukaryota</taxon>
        <taxon>Metazoa</taxon>
        <taxon>Ecdysozoa</taxon>
        <taxon>Arthropoda</taxon>
        <taxon>Hexapoda</taxon>
        <taxon>Insecta</taxon>
        <taxon>Pterygota</taxon>
        <taxon>Neoptera</taxon>
        <taxon>Paraneoptera</taxon>
        <taxon>Hemiptera</taxon>
        <taxon>Sternorrhyncha</taxon>
        <taxon>Psylloidea</taxon>
        <taxon>Psyllidae</taxon>
        <taxon>Psyllinae</taxon>
        <taxon>Cacopsylla</taxon>
    </lineage>
</organism>
<sequence>MAKWGEGDPRWIVEERPDAKNVNNWHWTEKNANQWSKDKLKALFVDLEIQMKTAKVKLKEIEKCEGEAVINNRKGKLIFFYEWDITINWTGFASGNDTEVQGKINIPNLSEENSIDEVEVTITIEKNTTEGTHVKESLYSEGRSVIKEKLGNYVSSLKEEFSQGMILPKKDEAEDNGKCVKSITAGFNRQIGLEQESNSNKNEPINTTNLDFNLSFMCAAEQFYDALTNPDFVKVFTNGPVRMDAQKGGKFDMFGGNINGEFVELVPNKKIVKKWRNNSWKSGHYSTVTISIEQRSDHTQVIFKQTGIPEGEEESTRMNWNRYYWEALKRTFGFGLIL</sequence>
<dbReference type="EMBL" id="HBUF01589432">
    <property type="protein sequence ID" value="CAG6772839.1"/>
    <property type="molecule type" value="Transcribed_RNA"/>
</dbReference>
<proteinExistence type="inferred from homology"/>
<dbReference type="InterPro" id="IPR023393">
    <property type="entry name" value="START-like_dom_sf"/>
</dbReference>
<evidence type="ECO:0000256" key="1">
    <source>
        <dbReference type="ARBA" id="ARBA00006817"/>
    </source>
</evidence>
<dbReference type="GO" id="GO:0005829">
    <property type="term" value="C:cytosol"/>
    <property type="evidence" value="ECO:0007669"/>
    <property type="project" value="TreeGrafter"/>
</dbReference>
<dbReference type="Gene3D" id="3.15.10.20">
    <property type="entry name" value="Activator of Hsp90 ATPase Aha1, N-terminal domain"/>
    <property type="match status" value="1"/>
</dbReference>
<keyword evidence="3" id="KW-0346">Stress response</keyword>
<dbReference type="InterPro" id="IPR015310">
    <property type="entry name" value="AHSA1-like_N"/>
</dbReference>
<dbReference type="CDD" id="cd08892">
    <property type="entry name" value="SRPBCC_Aha1"/>
    <property type="match status" value="1"/>
</dbReference>
<dbReference type="EMBL" id="HBUF01589434">
    <property type="protein sequence ID" value="CAG6772841.1"/>
    <property type="molecule type" value="Transcribed_RNA"/>
</dbReference>
<feature type="domain" description="Activator of Hsp90 ATPase AHSA1-like N-terminal" evidence="2">
    <location>
        <begin position="29"/>
        <end position="163"/>
    </location>
</feature>
<dbReference type="SUPFAM" id="SSF55961">
    <property type="entry name" value="Bet v1-like"/>
    <property type="match status" value="1"/>
</dbReference>
<dbReference type="PANTHER" id="PTHR13009:SF22">
    <property type="entry name" value="LD43819P"/>
    <property type="match status" value="1"/>
</dbReference>
<dbReference type="EMBL" id="HBUF01061645">
    <property type="protein sequence ID" value="CAG6626082.1"/>
    <property type="molecule type" value="Transcribed_RNA"/>
</dbReference>
<dbReference type="AlphaFoldDB" id="A0A8D8SUN4"/>
<protein>
    <submittedName>
        <fullName evidence="3">Activator of 90 kDa heat shock protein ATPase homolog 1</fullName>
    </submittedName>
</protein>
<dbReference type="InterPro" id="IPR036338">
    <property type="entry name" value="Aha1"/>
</dbReference>
<dbReference type="EMBL" id="HBUF01061644">
    <property type="protein sequence ID" value="CAG6626081.1"/>
    <property type="molecule type" value="Transcribed_RNA"/>
</dbReference>
<dbReference type="EMBL" id="HBUF01347948">
    <property type="protein sequence ID" value="CAG6711236.1"/>
    <property type="molecule type" value="Transcribed_RNA"/>
</dbReference>
<dbReference type="EMBL" id="HBUF01239210">
    <property type="protein sequence ID" value="CAG6676269.1"/>
    <property type="molecule type" value="Transcribed_RNA"/>
</dbReference>
<name>A0A8D8SUN4_9HEMI</name>
<dbReference type="EMBL" id="HBUF01347947">
    <property type="protein sequence ID" value="CAG6711234.1"/>
    <property type="molecule type" value="Transcribed_RNA"/>
</dbReference>
<evidence type="ECO:0000313" key="3">
    <source>
        <dbReference type="EMBL" id="CAG6676269.1"/>
    </source>
</evidence>
<comment type="similarity">
    <text evidence="1">Belongs to the AHA1 family.</text>
</comment>
<dbReference type="Gene3D" id="3.30.530.20">
    <property type="match status" value="1"/>
</dbReference>
<dbReference type="EMBL" id="HBUF01589433">
    <property type="protein sequence ID" value="CAG6772840.1"/>
    <property type="molecule type" value="Transcribed_RNA"/>
</dbReference>
<dbReference type="PANTHER" id="PTHR13009">
    <property type="entry name" value="HEAT SHOCK PROTEIN 90 HSP90 CO-CHAPERONE AHA-1"/>
    <property type="match status" value="1"/>
</dbReference>
<dbReference type="SUPFAM" id="SSF103111">
    <property type="entry name" value="Activator of Hsp90 ATPase, Aha1"/>
    <property type="match status" value="1"/>
</dbReference>
<dbReference type="GO" id="GO:0001671">
    <property type="term" value="F:ATPase activator activity"/>
    <property type="evidence" value="ECO:0007669"/>
    <property type="project" value="InterPro"/>
</dbReference>
<dbReference type="Pfam" id="PF09229">
    <property type="entry name" value="Aha1_N"/>
    <property type="match status" value="1"/>
</dbReference>
<dbReference type="InterPro" id="IPR013538">
    <property type="entry name" value="ASHA1/2-like_C"/>
</dbReference>
<dbReference type="Pfam" id="PF08327">
    <property type="entry name" value="AHSA1"/>
    <property type="match status" value="1"/>
</dbReference>
<dbReference type="SMART" id="SM01000">
    <property type="entry name" value="Aha1_N"/>
    <property type="match status" value="1"/>
</dbReference>
<accession>A0A8D8SUN4</accession>